<dbReference type="KEGG" id="dpp:DICPUDRAFT_154295"/>
<feature type="region of interest" description="Disordered" evidence="1">
    <location>
        <begin position="326"/>
        <end position="356"/>
    </location>
</feature>
<feature type="chain" id="PRO_5003265343" description="Dickkopf N-terminal cysteine-rich domain-containing protein" evidence="2">
    <location>
        <begin position="22"/>
        <end position="380"/>
    </location>
</feature>
<dbReference type="RefSeq" id="XP_003289820.1">
    <property type="nucleotide sequence ID" value="XM_003289772.1"/>
</dbReference>
<dbReference type="PANTHER" id="PTHR33459:SF11">
    <property type="entry name" value="DIFFERENTIATION-ASSOCIATED PROTEIN 1"/>
    <property type="match status" value="1"/>
</dbReference>
<dbReference type="VEuPathDB" id="AmoebaDB:DICPUDRAFT_154295"/>
<dbReference type="Proteomes" id="UP000001064">
    <property type="component" value="Unassembled WGS sequence"/>
</dbReference>
<evidence type="ECO:0000313" key="3">
    <source>
        <dbReference type="EMBL" id="EGC33650.1"/>
    </source>
</evidence>
<keyword evidence="2" id="KW-0732">Signal</keyword>
<gene>
    <name evidence="3" type="ORF">DICPUDRAFT_154295</name>
</gene>
<dbReference type="InParanoid" id="F0ZQZ0"/>
<feature type="signal peptide" evidence="2">
    <location>
        <begin position="1"/>
        <end position="21"/>
    </location>
</feature>
<dbReference type="OMA" id="NDANCIT"/>
<evidence type="ECO:0000313" key="4">
    <source>
        <dbReference type="Proteomes" id="UP000001064"/>
    </source>
</evidence>
<dbReference type="GeneID" id="10503253"/>
<evidence type="ECO:0008006" key="5">
    <source>
        <dbReference type="Google" id="ProtNLM"/>
    </source>
</evidence>
<evidence type="ECO:0000256" key="2">
    <source>
        <dbReference type="SAM" id="SignalP"/>
    </source>
</evidence>
<dbReference type="AlphaFoldDB" id="F0ZQZ0"/>
<reference evidence="4" key="1">
    <citation type="journal article" date="2011" name="Genome Biol.">
        <title>Comparative genomics of the social amoebae Dictyostelium discoideum and Dictyostelium purpureum.</title>
        <authorList>
            <consortium name="US DOE Joint Genome Institute (JGI-PGF)"/>
            <person name="Sucgang R."/>
            <person name="Kuo A."/>
            <person name="Tian X."/>
            <person name="Salerno W."/>
            <person name="Parikh A."/>
            <person name="Feasley C.L."/>
            <person name="Dalin E."/>
            <person name="Tu H."/>
            <person name="Huang E."/>
            <person name="Barry K."/>
            <person name="Lindquist E."/>
            <person name="Shapiro H."/>
            <person name="Bruce D."/>
            <person name="Schmutz J."/>
            <person name="Salamov A."/>
            <person name="Fey P."/>
            <person name="Gaudet P."/>
            <person name="Anjard C."/>
            <person name="Babu M.M."/>
            <person name="Basu S."/>
            <person name="Bushmanova Y."/>
            <person name="van der Wel H."/>
            <person name="Katoh-Kurasawa M."/>
            <person name="Dinh C."/>
            <person name="Coutinho P.M."/>
            <person name="Saito T."/>
            <person name="Elias M."/>
            <person name="Schaap P."/>
            <person name="Kay R.R."/>
            <person name="Henrissat B."/>
            <person name="Eichinger L."/>
            <person name="Rivero F."/>
            <person name="Putnam N.H."/>
            <person name="West C.M."/>
            <person name="Loomis W.F."/>
            <person name="Chisholm R.L."/>
            <person name="Shaulsky G."/>
            <person name="Strassmann J.E."/>
            <person name="Queller D.C."/>
            <person name="Kuspa A."/>
            <person name="Grigoriev I.V."/>
        </authorList>
    </citation>
    <scope>NUCLEOTIDE SEQUENCE [LARGE SCALE GENOMIC DNA]</scope>
    <source>
        <strain evidence="4">QSDP1</strain>
    </source>
</reference>
<keyword evidence="4" id="KW-1185">Reference proteome</keyword>
<organism evidence="3 4">
    <name type="scientific">Dictyostelium purpureum</name>
    <name type="common">Slime mold</name>
    <dbReference type="NCBI Taxonomy" id="5786"/>
    <lineage>
        <taxon>Eukaryota</taxon>
        <taxon>Amoebozoa</taxon>
        <taxon>Evosea</taxon>
        <taxon>Eumycetozoa</taxon>
        <taxon>Dictyostelia</taxon>
        <taxon>Dictyosteliales</taxon>
        <taxon>Dictyosteliaceae</taxon>
        <taxon>Dictyostelium</taxon>
    </lineage>
</organism>
<sequence length="380" mass="41642">MNKYFLVFIFIINFKFNFSLPCSNCPSVPTVCSSNVDCFKGYCEEGTCKDYIACSSSTTSIDSCPVDTNNFMCISDQCIPTSNQPASAQCKNDANCITNKCSDGVCLEDTCGSGYNTMDQNKCKWTKYCNRFEVPDINTGGTLIKYGCQSKGTNSDCSDDNICSPGYKCSADKKICVPIFSGSIGQGCLIQTNDDINSLLYCDIGKGLVCKQFQNQTGYSCEKYQSSSCNTDSDCPYSPFEKCSCDGVCISKYNLNNNCKDAITKAYQCASTNDSPTFSNGFYNKCSKEACEFVNSCIGEKYDNLTCHTNSFTMCPSFSWSKPTEEPSNSSNSSSSSNSSNSSSQPTKKPEVNDDPNTSNSLYSLNYYFLLFIISLVLLI</sequence>
<name>F0ZQZ0_DICPU</name>
<dbReference type="PANTHER" id="PTHR33459">
    <property type="entry name" value="DD-GDCA PROTEIN"/>
    <property type="match status" value="1"/>
</dbReference>
<dbReference type="EMBL" id="GL871132">
    <property type="protein sequence ID" value="EGC33650.1"/>
    <property type="molecule type" value="Genomic_DNA"/>
</dbReference>
<dbReference type="InterPro" id="IPR052326">
    <property type="entry name" value="Diff-Dev_Assoc_Protein"/>
</dbReference>
<protein>
    <recommendedName>
        <fullName evidence="5">Dickkopf N-terminal cysteine-rich domain-containing protein</fullName>
    </recommendedName>
</protein>
<accession>F0ZQZ0</accession>
<proteinExistence type="predicted"/>
<evidence type="ECO:0000256" key="1">
    <source>
        <dbReference type="SAM" id="MobiDB-lite"/>
    </source>
</evidence>
<feature type="compositionally biased region" description="Low complexity" evidence="1">
    <location>
        <begin position="328"/>
        <end position="344"/>
    </location>
</feature>